<evidence type="ECO:0000313" key="2">
    <source>
        <dbReference type="Proteomes" id="UP000834106"/>
    </source>
</evidence>
<proteinExistence type="predicted"/>
<accession>A0AAD2DQS3</accession>
<dbReference type="Proteomes" id="UP000834106">
    <property type="component" value="Chromosome 4"/>
</dbReference>
<dbReference type="EMBL" id="OU503039">
    <property type="protein sequence ID" value="CAI9760271.1"/>
    <property type="molecule type" value="Genomic_DNA"/>
</dbReference>
<dbReference type="PANTHER" id="PTHR35131">
    <property type="entry name" value="EXPRESSED PROTEIN"/>
    <property type="match status" value="1"/>
</dbReference>
<dbReference type="PANTHER" id="PTHR35131:SF1">
    <property type="entry name" value="EXPRESSED PROTEIN"/>
    <property type="match status" value="1"/>
</dbReference>
<sequence length="116" mass="13221">MAGRVPVEVGTRGTVGSLLKREIEYFKRLELDRFEMSSLKSERHIGEIGSGRGNSWPGFKLFPLKWRRKKRRNCGIRPSLCSMVEVVDGGGMSEIPGFSYRNLKADSKRFEVNSRI</sequence>
<organism evidence="1 2">
    <name type="scientific">Fraxinus pennsylvanica</name>
    <dbReference type="NCBI Taxonomy" id="56036"/>
    <lineage>
        <taxon>Eukaryota</taxon>
        <taxon>Viridiplantae</taxon>
        <taxon>Streptophyta</taxon>
        <taxon>Embryophyta</taxon>
        <taxon>Tracheophyta</taxon>
        <taxon>Spermatophyta</taxon>
        <taxon>Magnoliopsida</taxon>
        <taxon>eudicotyledons</taxon>
        <taxon>Gunneridae</taxon>
        <taxon>Pentapetalae</taxon>
        <taxon>asterids</taxon>
        <taxon>lamiids</taxon>
        <taxon>Lamiales</taxon>
        <taxon>Oleaceae</taxon>
        <taxon>Oleeae</taxon>
        <taxon>Fraxinus</taxon>
    </lineage>
</organism>
<gene>
    <name evidence="1" type="ORF">FPE_LOCUS7701</name>
</gene>
<dbReference type="AlphaFoldDB" id="A0AAD2DQS3"/>
<evidence type="ECO:0000313" key="1">
    <source>
        <dbReference type="EMBL" id="CAI9760271.1"/>
    </source>
</evidence>
<protein>
    <submittedName>
        <fullName evidence="1">Uncharacterized protein</fullName>
    </submittedName>
</protein>
<reference evidence="1" key="1">
    <citation type="submission" date="2023-05" db="EMBL/GenBank/DDBJ databases">
        <authorList>
            <person name="Huff M."/>
        </authorList>
    </citation>
    <scope>NUCLEOTIDE SEQUENCE</scope>
</reference>
<keyword evidence="2" id="KW-1185">Reference proteome</keyword>
<name>A0AAD2DQS3_9LAMI</name>